<dbReference type="WBParaSite" id="JU765_v2.g15342.t1">
    <property type="protein sequence ID" value="JU765_v2.g15342.t1"/>
    <property type="gene ID" value="JU765_v2.g15342"/>
</dbReference>
<organism evidence="1 2">
    <name type="scientific">Panagrolaimus sp. JU765</name>
    <dbReference type="NCBI Taxonomy" id="591449"/>
    <lineage>
        <taxon>Eukaryota</taxon>
        <taxon>Metazoa</taxon>
        <taxon>Ecdysozoa</taxon>
        <taxon>Nematoda</taxon>
        <taxon>Chromadorea</taxon>
        <taxon>Rhabditida</taxon>
        <taxon>Tylenchina</taxon>
        <taxon>Panagrolaimomorpha</taxon>
        <taxon>Panagrolaimoidea</taxon>
        <taxon>Panagrolaimidae</taxon>
        <taxon>Panagrolaimus</taxon>
    </lineage>
</organism>
<dbReference type="Proteomes" id="UP000887576">
    <property type="component" value="Unplaced"/>
</dbReference>
<accession>A0AC34QDU8</accession>
<name>A0AC34QDU8_9BILA</name>
<proteinExistence type="predicted"/>
<protein>
    <submittedName>
        <fullName evidence="2">Nuclear receptor</fullName>
    </submittedName>
</protein>
<reference evidence="2" key="1">
    <citation type="submission" date="2022-11" db="UniProtKB">
        <authorList>
            <consortium name="WormBaseParasite"/>
        </authorList>
    </citation>
    <scope>IDENTIFICATION</scope>
</reference>
<evidence type="ECO:0000313" key="2">
    <source>
        <dbReference type="WBParaSite" id="JU765_v2.g15342.t1"/>
    </source>
</evidence>
<sequence>MASGSRPSSDQRSSSHGKRRKIMVENVSEFSPSMINGSSPPSFGLMNCVVCGDQACSHFYYGVACCHGCKCFFWRSVKNHAEYKCRFNKNCEISINARNACRYCRFQRCLKAGMQVESVRIETTEKPKKRLNEFADEPVNKKFCVSPIVEKIKQLELKTQEEADYNENESSMLPGSLNEIFAFPESMDAFRTKIVYRVRLHAVTEEELNFCKFRTLAYATDYIRAISELNLIQMDFMDQIKLLRHSYGPLTIFNMAVGSIKTTRDRSLLCLPTGITISKHESVVTNSFINNLVSNNIMDTLFEPIDELNPTDDEIMLIRAIIVLNSDIEGLNTEFKNSLSNMRDELHNALYQSCQNDQTNAPSRFAKFLHLLSKTTILARDLIEHIKLSHSFNTGRKQNDPIFYELFGDLFHDEIVQTQSKANDYL</sequence>
<evidence type="ECO:0000313" key="1">
    <source>
        <dbReference type="Proteomes" id="UP000887576"/>
    </source>
</evidence>